<dbReference type="SUPFAM" id="SSF103657">
    <property type="entry name" value="BAR/IMD domain-like"/>
    <property type="match status" value="1"/>
</dbReference>
<name>A0ABP0J8T0_9DINO</name>
<protein>
    <submittedName>
        <fullName evidence="3">UBA domain-containing protein</fullName>
    </submittedName>
</protein>
<dbReference type="InterPro" id="IPR015940">
    <property type="entry name" value="UBA"/>
</dbReference>
<proteinExistence type="predicted"/>
<sequence length="560" mass="64278">MARDEFSGENLTIASVHGDSSQEVCRKRSQAEVEDIAAKAKSSSGSFFGEEEKSKKEEWVFPAFDVFPETLRLGPWSPLAKVFLVILVSFVLCTLPFLTRPELPSTKWNWTYAAVSAYMIFVQIQSVYKYKWFPLATYTCWSYFLLNLHFLFHAVDFPLAAELLRFPSLAMATVTTTVWWLVLFPVILGFCDSKSRSGFMKLNFSFFLMNMHLLNFPLALSSYWLLPRALVFTDFWVATIVFLGMVEDFKAFDEVLQTWSEKLEIFVRGVQELSLGVQSLSEGLAEELKRQDRAFLSEGCRFREAAQEISRRDAPHSVIARFERNVEFNMSNPLKDHLDNHAKLRKDLEKRELCLTAVQDALKQVELCEELTEADLRKRLAKDEFRASKATFNKVNRSIFHWLYVLEEHRGDIIDSCLQTVKYLQYDFFSSAAHAVSHVLPQQMSFRPMTEMLPDSLQAQVQQELNLSETIEAQDVREIFVQRLLQRLVRENKDRPGAPATSTPAIQVDPLSLSSLLSHGFDEGPARRALRKTNNDTQAAMEWLLAGEPACRARTTEHRA</sequence>
<reference evidence="3 4" key="1">
    <citation type="submission" date="2024-02" db="EMBL/GenBank/DDBJ databases">
        <authorList>
            <person name="Chen Y."/>
            <person name="Shah S."/>
            <person name="Dougan E. K."/>
            <person name="Thang M."/>
            <person name="Chan C."/>
        </authorList>
    </citation>
    <scope>NUCLEOTIDE SEQUENCE [LARGE SCALE GENOMIC DNA]</scope>
</reference>
<comment type="caution">
    <text evidence="3">The sequence shown here is derived from an EMBL/GenBank/DDBJ whole genome shotgun (WGS) entry which is preliminary data.</text>
</comment>
<keyword evidence="4" id="KW-1185">Reference proteome</keyword>
<organism evidence="3 4">
    <name type="scientific">Durusdinium trenchii</name>
    <dbReference type="NCBI Taxonomy" id="1381693"/>
    <lineage>
        <taxon>Eukaryota</taxon>
        <taxon>Sar</taxon>
        <taxon>Alveolata</taxon>
        <taxon>Dinophyceae</taxon>
        <taxon>Suessiales</taxon>
        <taxon>Symbiodiniaceae</taxon>
        <taxon>Durusdinium</taxon>
    </lineage>
</organism>
<feature type="transmembrane region" description="Helical" evidence="1">
    <location>
        <begin position="135"/>
        <end position="154"/>
    </location>
</feature>
<evidence type="ECO:0000313" key="4">
    <source>
        <dbReference type="Proteomes" id="UP001642464"/>
    </source>
</evidence>
<dbReference type="Gene3D" id="1.10.8.10">
    <property type="entry name" value="DNA helicase RuvA subunit, C-terminal domain"/>
    <property type="match status" value="1"/>
</dbReference>
<feature type="transmembrane region" description="Helical" evidence="1">
    <location>
        <begin position="79"/>
        <end position="98"/>
    </location>
</feature>
<accession>A0ABP0J8T0</accession>
<feature type="domain" description="UBA" evidence="2">
    <location>
        <begin position="507"/>
        <end position="547"/>
    </location>
</feature>
<feature type="transmembrane region" description="Helical" evidence="1">
    <location>
        <begin position="166"/>
        <end position="190"/>
    </location>
</feature>
<dbReference type="InterPro" id="IPR009060">
    <property type="entry name" value="UBA-like_sf"/>
</dbReference>
<evidence type="ECO:0000259" key="2">
    <source>
        <dbReference type="PROSITE" id="PS50030"/>
    </source>
</evidence>
<dbReference type="Pfam" id="PF22562">
    <property type="entry name" value="UBA_7"/>
    <property type="match status" value="1"/>
</dbReference>
<dbReference type="SMART" id="SM00165">
    <property type="entry name" value="UBA"/>
    <property type="match status" value="1"/>
</dbReference>
<dbReference type="EMBL" id="CAXAMM010006335">
    <property type="protein sequence ID" value="CAK9010731.1"/>
    <property type="molecule type" value="Genomic_DNA"/>
</dbReference>
<keyword evidence="1" id="KW-0472">Membrane</keyword>
<keyword evidence="1" id="KW-1133">Transmembrane helix</keyword>
<dbReference type="InterPro" id="IPR027267">
    <property type="entry name" value="AH/BAR_dom_sf"/>
</dbReference>
<feature type="transmembrane region" description="Helical" evidence="1">
    <location>
        <begin position="202"/>
        <end position="220"/>
    </location>
</feature>
<gene>
    <name evidence="3" type="ORF">SCF082_LOCUS10801</name>
</gene>
<evidence type="ECO:0000256" key="1">
    <source>
        <dbReference type="SAM" id="Phobius"/>
    </source>
</evidence>
<dbReference type="Proteomes" id="UP001642464">
    <property type="component" value="Unassembled WGS sequence"/>
</dbReference>
<dbReference type="SUPFAM" id="SSF46934">
    <property type="entry name" value="UBA-like"/>
    <property type="match status" value="1"/>
</dbReference>
<keyword evidence="1" id="KW-0812">Transmembrane</keyword>
<dbReference type="Gene3D" id="1.20.1270.60">
    <property type="entry name" value="Arfaptin homology (AH) domain/BAR domain"/>
    <property type="match status" value="1"/>
</dbReference>
<feature type="transmembrane region" description="Helical" evidence="1">
    <location>
        <begin position="110"/>
        <end position="128"/>
    </location>
</feature>
<evidence type="ECO:0000313" key="3">
    <source>
        <dbReference type="EMBL" id="CAK9010731.1"/>
    </source>
</evidence>
<dbReference type="PROSITE" id="PS50030">
    <property type="entry name" value="UBA"/>
    <property type="match status" value="1"/>
</dbReference>